<accession>A0A923PK05</accession>
<dbReference type="Gene3D" id="1.10.10.60">
    <property type="entry name" value="Homeodomain-like"/>
    <property type="match status" value="1"/>
</dbReference>
<dbReference type="InterPro" id="IPR001647">
    <property type="entry name" value="HTH_TetR"/>
</dbReference>
<dbReference type="PANTHER" id="PTHR47506">
    <property type="entry name" value="TRANSCRIPTIONAL REGULATORY PROTEIN"/>
    <property type="match status" value="1"/>
</dbReference>
<evidence type="ECO:0000256" key="1">
    <source>
        <dbReference type="ARBA" id="ARBA00023015"/>
    </source>
</evidence>
<dbReference type="InterPro" id="IPR009057">
    <property type="entry name" value="Homeodomain-like_sf"/>
</dbReference>
<evidence type="ECO:0000259" key="5">
    <source>
        <dbReference type="PROSITE" id="PS50977"/>
    </source>
</evidence>
<sequence>MARSKAFDETATLEKAIELFWRQGFHGTSIQDLVDHLGINRASLYATFGDKESLYRRALSHYRNINTERAQCFLTAHPSAKTALRELLQRATAPPDKQNDPVGCFIVSASAELSQGSTEINEFLLLNQETFVGLFHSVLQRAVAEGEISADRNLPALANLLFTYYNGVKVLNQFNADPTPLQNATEELLKIFD</sequence>
<name>A0A923PK05_9BACT</name>
<dbReference type="SUPFAM" id="SSF46689">
    <property type="entry name" value="Homeodomain-like"/>
    <property type="match status" value="1"/>
</dbReference>
<reference evidence="6" key="1">
    <citation type="submission" date="2020-08" db="EMBL/GenBank/DDBJ databases">
        <title>Lewinella bacteria from marine environments.</title>
        <authorList>
            <person name="Zhong Y."/>
        </authorList>
    </citation>
    <scope>NUCLEOTIDE SEQUENCE</scope>
    <source>
        <strain evidence="6">KCTC 42187</strain>
    </source>
</reference>
<keyword evidence="1" id="KW-0805">Transcription regulation</keyword>
<comment type="caution">
    <text evidence="6">The sequence shown here is derived from an EMBL/GenBank/DDBJ whole genome shotgun (WGS) entry which is preliminary data.</text>
</comment>
<evidence type="ECO:0000313" key="7">
    <source>
        <dbReference type="Proteomes" id="UP000650081"/>
    </source>
</evidence>
<dbReference type="InterPro" id="IPR036271">
    <property type="entry name" value="Tet_transcr_reg_TetR-rel_C_sf"/>
</dbReference>
<evidence type="ECO:0000256" key="2">
    <source>
        <dbReference type="ARBA" id="ARBA00023125"/>
    </source>
</evidence>
<evidence type="ECO:0000256" key="3">
    <source>
        <dbReference type="ARBA" id="ARBA00023163"/>
    </source>
</evidence>
<keyword evidence="2 4" id="KW-0238">DNA-binding</keyword>
<dbReference type="Pfam" id="PF00440">
    <property type="entry name" value="TetR_N"/>
    <property type="match status" value="1"/>
</dbReference>
<feature type="domain" description="HTH tetR-type" evidence="5">
    <location>
        <begin position="6"/>
        <end position="66"/>
    </location>
</feature>
<dbReference type="Proteomes" id="UP000650081">
    <property type="component" value="Unassembled WGS sequence"/>
</dbReference>
<proteinExistence type="predicted"/>
<dbReference type="SUPFAM" id="SSF48498">
    <property type="entry name" value="Tetracyclin repressor-like, C-terminal domain"/>
    <property type="match status" value="1"/>
</dbReference>
<dbReference type="PROSITE" id="PS50977">
    <property type="entry name" value="HTH_TETR_2"/>
    <property type="match status" value="1"/>
</dbReference>
<dbReference type="Pfam" id="PF16925">
    <property type="entry name" value="TetR_C_13"/>
    <property type="match status" value="1"/>
</dbReference>
<dbReference type="InterPro" id="IPR011075">
    <property type="entry name" value="TetR_C"/>
</dbReference>
<dbReference type="GO" id="GO:0003677">
    <property type="term" value="F:DNA binding"/>
    <property type="evidence" value="ECO:0007669"/>
    <property type="project" value="UniProtKB-UniRule"/>
</dbReference>
<gene>
    <name evidence="6" type="ORF">H9S92_00410</name>
</gene>
<dbReference type="RefSeq" id="WP_187464754.1">
    <property type="nucleotide sequence ID" value="NZ_JACSIT010000030.1"/>
</dbReference>
<keyword evidence="3" id="KW-0804">Transcription</keyword>
<feature type="DNA-binding region" description="H-T-H motif" evidence="4">
    <location>
        <begin position="29"/>
        <end position="48"/>
    </location>
</feature>
<organism evidence="6 7">
    <name type="scientific">Neolewinella lacunae</name>
    <dbReference type="NCBI Taxonomy" id="1517758"/>
    <lineage>
        <taxon>Bacteria</taxon>
        <taxon>Pseudomonadati</taxon>
        <taxon>Bacteroidota</taxon>
        <taxon>Saprospiria</taxon>
        <taxon>Saprospirales</taxon>
        <taxon>Lewinellaceae</taxon>
        <taxon>Neolewinella</taxon>
    </lineage>
</organism>
<evidence type="ECO:0000313" key="6">
    <source>
        <dbReference type="EMBL" id="MBC6992613.1"/>
    </source>
</evidence>
<evidence type="ECO:0000256" key="4">
    <source>
        <dbReference type="PROSITE-ProRule" id="PRU00335"/>
    </source>
</evidence>
<protein>
    <submittedName>
        <fullName evidence="6">TetR/AcrR family transcriptional regulator</fullName>
    </submittedName>
</protein>
<keyword evidence="7" id="KW-1185">Reference proteome</keyword>
<dbReference type="Gene3D" id="1.10.357.10">
    <property type="entry name" value="Tetracycline Repressor, domain 2"/>
    <property type="match status" value="1"/>
</dbReference>
<dbReference type="PANTHER" id="PTHR47506:SF1">
    <property type="entry name" value="HTH-TYPE TRANSCRIPTIONAL REGULATOR YJDC"/>
    <property type="match status" value="1"/>
</dbReference>
<dbReference type="EMBL" id="JACSIT010000030">
    <property type="protein sequence ID" value="MBC6992613.1"/>
    <property type="molecule type" value="Genomic_DNA"/>
</dbReference>
<dbReference type="AlphaFoldDB" id="A0A923PK05"/>